<reference evidence="2 3" key="1">
    <citation type="submission" date="2019-07" db="EMBL/GenBank/DDBJ databases">
        <title>De Novo Assembly of kiwifruit Actinidia rufa.</title>
        <authorList>
            <person name="Sugita-Konishi S."/>
            <person name="Sato K."/>
            <person name="Mori E."/>
            <person name="Abe Y."/>
            <person name="Kisaki G."/>
            <person name="Hamano K."/>
            <person name="Suezawa K."/>
            <person name="Otani M."/>
            <person name="Fukuda T."/>
            <person name="Manabe T."/>
            <person name="Gomi K."/>
            <person name="Tabuchi M."/>
            <person name="Akimitsu K."/>
            <person name="Kataoka I."/>
        </authorList>
    </citation>
    <scope>NUCLEOTIDE SEQUENCE [LARGE SCALE GENOMIC DNA]</scope>
    <source>
        <strain evidence="3">cv. Fuchu</strain>
    </source>
</reference>
<sequence length="240" mass="25373">MAKSWRNDGVVSEKIGTSGILFPEASNRKKVRNGGIGPYRKANDSPVSGSVFGCAVMLMNSFPPKSHRPHRHYIAVVRDFHGVWQIGLSDGVKLAGEGSRGGDGSSRRRGGEAVEAGEDVGDDWRAGLVLDCVFVGFDEAAAEGGAAAGDLEGVEHAVAVEEVIGPAGKELGVGAVSDVHAAVEAWRQGALGPPRMASAGAPRRGEVVREDVARVHRLPDRRVDEGVDEAVERVEDSRRH</sequence>
<evidence type="ECO:0000256" key="1">
    <source>
        <dbReference type="SAM" id="MobiDB-lite"/>
    </source>
</evidence>
<organism evidence="2 3">
    <name type="scientific">Actinidia rufa</name>
    <dbReference type="NCBI Taxonomy" id="165716"/>
    <lineage>
        <taxon>Eukaryota</taxon>
        <taxon>Viridiplantae</taxon>
        <taxon>Streptophyta</taxon>
        <taxon>Embryophyta</taxon>
        <taxon>Tracheophyta</taxon>
        <taxon>Spermatophyta</taxon>
        <taxon>Magnoliopsida</taxon>
        <taxon>eudicotyledons</taxon>
        <taxon>Gunneridae</taxon>
        <taxon>Pentapetalae</taxon>
        <taxon>asterids</taxon>
        <taxon>Ericales</taxon>
        <taxon>Actinidiaceae</taxon>
        <taxon>Actinidia</taxon>
    </lineage>
</organism>
<evidence type="ECO:0000313" key="3">
    <source>
        <dbReference type="Proteomes" id="UP000585474"/>
    </source>
</evidence>
<gene>
    <name evidence="2" type="ORF">Acr_10g0006050</name>
</gene>
<evidence type="ECO:0000313" key="2">
    <source>
        <dbReference type="EMBL" id="GFY95220.1"/>
    </source>
</evidence>
<dbReference type="GO" id="GO:0051213">
    <property type="term" value="F:dioxygenase activity"/>
    <property type="evidence" value="ECO:0007669"/>
    <property type="project" value="UniProtKB-KW"/>
</dbReference>
<name>A0A7J0F936_9ERIC</name>
<dbReference type="AlphaFoldDB" id="A0A7J0F936"/>
<dbReference type="Proteomes" id="UP000585474">
    <property type="component" value="Unassembled WGS sequence"/>
</dbReference>
<dbReference type="EMBL" id="BJWL01000010">
    <property type="protein sequence ID" value="GFY95220.1"/>
    <property type="molecule type" value="Genomic_DNA"/>
</dbReference>
<proteinExistence type="predicted"/>
<keyword evidence="3" id="KW-1185">Reference proteome</keyword>
<keyword evidence="2" id="KW-0560">Oxidoreductase</keyword>
<protein>
    <submittedName>
        <fullName evidence="2">Nine-cis-epoxycarotenoid dioxygenase 4</fullName>
    </submittedName>
</protein>
<feature type="region of interest" description="Disordered" evidence="1">
    <location>
        <begin position="95"/>
        <end position="116"/>
    </location>
</feature>
<keyword evidence="2" id="KW-0223">Dioxygenase</keyword>
<accession>A0A7J0F936</accession>
<comment type="caution">
    <text evidence="2">The sequence shown here is derived from an EMBL/GenBank/DDBJ whole genome shotgun (WGS) entry which is preliminary data.</text>
</comment>